<dbReference type="PANTHER" id="PTHR45623:SF11">
    <property type="entry name" value="KISMET, ISOFORM C"/>
    <property type="match status" value="1"/>
</dbReference>
<dbReference type="Gene3D" id="3.40.50.10810">
    <property type="entry name" value="Tandem AAA-ATPase domain"/>
    <property type="match status" value="1"/>
</dbReference>
<feature type="domain" description="Chromo" evidence="8">
    <location>
        <begin position="568"/>
        <end position="617"/>
    </location>
</feature>
<feature type="compositionally biased region" description="Basic and acidic residues" evidence="7">
    <location>
        <begin position="1623"/>
        <end position="1641"/>
    </location>
</feature>
<evidence type="ECO:0000256" key="3">
    <source>
        <dbReference type="ARBA" id="ARBA00022741"/>
    </source>
</evidence>
<dbReference type="SMART" id="SM00298">
    <property type="entry name" value="CHROMO"/>
    <property type="match status" value="2"/>
</dbReference>
<dbReference type="GO" id="GO:0005634">
    <property type="term" value="C:nucleus"/>
    <property type="evidence" value="ECO:0007669"/>
    <property type="project" value="UniProtKB-SubCell"/>
</dbReference>
<dbReference type="SMART" id="SM00490">
    <property type="entry name" value="HELICc"/>
    <property type="match status" value="1"/>
</dbReference>
<dbReference type="Gene3D" id="3.40.50.300">
    <property type="entry name" value="P-loop containing nucleotide triphosphate hydrolases"/>
    <property type="match status" value="1"/>
</dbReference>
<dbReference type="InterPro" id="IPR000953">
    <property type="entry name" value="Chromo/chromo_shadow_dom"/>
</dbReference>
<evidence type="ECO:0000259" key="9">
    <source>
        <dbReference type="PROSITE" id="PS51192"/>
    </source>
</evidence>
<dbReference type="GO" id="GO:0003682">
    <property type="term" value="F:chromatin binding"/>
    <property type="evidence" value="ECO:0007669"/>
    <property type="project" value="TreeGrafter"/>
</dbReference>
<dbReference type="SUPFAM" id="SSF54160">
    <property type="entry name" value="Chromo domain-like"/>
    <property type="match status" value="2"/>
</dbReference>
<dbReference type="CDD" id="cd18793">
    <property type="entry name" value="SF2_C_SNF"/>
    <property type="match status" value="1"/>
</dbReference>
<name>A0A5K1V0W3_ENTHI</name>
<evidence type="ECO:0000313" key="11">
    <source>
        <dbReference type="EMBL" id="GAT94210.1"/>
    </source>
</evidence>
<dbReference type="GO" id="GO:0140658">
    <property type="term" value="F:ATP-dependent chromatin remodeler activity"/>
    <property type="evidence" value="ECO:0007669"/>
    <property type="project" value="TreeGrafter"/>
</dbReference>
<gene>
    <name evidence="11" type="ORF">CL6EHI_000780</name>
</gene>
<dbReference type="VEuPathDB" id="AmoebaDB:EHI8A_017530"/>
<dbReference type="InterPro" id="IPR001650">
    <property type="entry name" value="Helicase_C-like"/>
</dbReference>
<evidence type="ECO:0000256" key="4">
    <source>
        <dbReference type="ARBA" id="ARBA00022801"/>
    </source>
</evidence>
<dbReference type="GO" id="GO:0000785">
    <property type="term" value="C:chromatin"/>
    <property type="evidence" value="ECO:0007669"/>
    <property type="project" value="TreeGrafter"/>
</dbReference>
<keyword evidence="2" id="KW-0677">Repeat</keyword>
<reference evidence="11 12" key="1">
    <citation type="submission" date="2016-05" db="EMBL/GenBank/DDBJ databases">
        <title>First whole genome sequencing of Entamoeba histolytica HM1:IMSS-clone-6.</title>
        <authorList>
            <person name="Mukherjee Avik.K."/>
            <person name="Izumyama S."/>
            <person name="Nakada-Tsukui K."/>
            <person name="Nozaki T."/>
        </authorList>
    </citation>
    <scope>NUCLEOTIDE SEQUENCE [LARGE SCALE GENOMIC DNA]</scope>
    <source>
        <strain evidence="11 12">HM1:IMSS clone 6</strain>
    </source>
</reference>
<dbReference type="InterPro" id="IPR027417">
    <property type="entry name" value="P-loop_NTPase"/>
</dbReference>
<feature type="domain" description="Helicase ATP-binding" evidence="9">
    <location>
        <begin position="661"/>
        <end position="836"/>
    </location>
</feature>
<dbReference type="VEuPathDB" id="AmoebaDB:EHI_000780"/>
<evidence type="ECO:0000256" key="7">
    <source>
        <dbReference type="SAM" id="MobiDB-lite"/>
    </source>
</evidence>
<feature type="compositionally biased region" description="Basic and acidic residues" evidence="7">
    <location>
        <begin position="1570"/>
        <end position="1615"/>
    </location>
</feature>
<dbReference type="PANTHER" id="PTHR45623">
    <property type="entry name" value="CHROMODOMAIN-HELICASE-DNA-BINDING PROTEIN 3-RELATED-RELATED"/>
    <property type="match status" value="1"/>
</dbReference>
<proteinExistence type="predicted"/>
<dbReference type="PROSITE" id="PS50013">
    <property type="entry name" value="CHROMO_2"/>
    <property type="match status" value="2"/>
</dbReference>
<feature type="compositionally biased region" description="Basic and acidic residues" evidence="7">
    <location>
        <begin position="1516"/>
        <end position="1527"/>
    </location>
</feature>
<dbReference type="InterPro" id="IPR014001">
    <property type="entry name" value="Helicase_ATP-bd"/>
</dbReference>
<keyword evidence="11" id="KW-0238">DNA-binding</keyword>
<dbReference type="PROSITE" id="PS51192">
    <property type="entry name" value="HELICASE_ATP_BIND_1"/>
    <property type="match status" value="1"/>
</dbReference>
<evidence type="ECO:0000313" key="12">
    <source>
        <dbReference type="Proteomes" id="UP000078387"/>
    </source>
</evidence>
<dbReference type="Gene3D" id="1.10.10.60">
    <property type="entry name" value="Homeodomain-like"/>
    <property type="match status" value="1"/>
</dbReference>
<dbReference type="InterPro" id="IPR016197">
    <property type="entry name" value="Chromo-like_dom_sf"/>
</dbReference>
<dbReference type="Pfam" id="PF00176">
    <property type="entry name" value="SNF2-rel_dom"/>
    <property type="match status" value="1"/>
</dbReference>
<dbReference type="Pfam" id="PF00271">
    <property type="entry name" value="Helicase_C"/>
    <property type="match status" value="1"/>
</dbReference>
<dbReference type="InterPro" id="IPR049730">
    <property type="entry name" value="SNF2/RAD54-like_C"/>
</dbReference>
<dbReference type="GO" id="GO:0004386">
    <property type="term" value="F:helicase activity"/>
    <property type="evidence" value="ECO:0007669"/>
    <property type="project" value="UniProtKB-KW"/>
</dbReference>
<evidence type="ECO:0000256" key="5">
    <source>
        <dbReference type="ARBA" id="ARBA00022840"/>
    </source>
</evidence>
<dbReference type="VEuPathDB" id="AmoebaDB:EHI7A_088050"/>
<evidence type="ECO:0000256" key="1">
    <source>
        <dbReference type="ARBA" id="ARBA00004123"/>
    </source>
</evidence>
<feature type="domain" description="Helicase C-terminal" evidence="10">
    <location>
        <begin position="970"/>
        <end position="1127"/>
    </location>
</feature>
<comment type="caution">
    <text evidence="11">The sequence shown here is derived from an EMBL/GenBank/DDBJ whole genome shotgun (WGS) entry which is preliminary data.</text>
</comment>
<accession>A0A5K1V0W3</accession>
<dbReference type="SMART" id="SM00487">
    <property type="entry name" value="DEXDc"/>
    <property type="match status" value="1"/>
</dbReference>
<feature type="region of interest" description="Disordered" evidence="7">
    <location>
        <begin position="1516"/>
        <end position="1535"/>
    </location>
</feature>
<dbReference type="GO" id="GO:0016887">
    <property type="term" value="F:ATP hydrolysis activity"/>
    <property type="evidence" value="ECO:0007669"/>
    <property type="project" value="TreeGrafter"/>
</dbReference>
<feature type="domain" description="Chromo" evidence="8">
    <location>
        <begin position="499"/>
        <end position="562"/>
    </location>
</feature>
<keyword evidence="11" id="KW-0347">Helicase</keyword>
<keyword evidence="5" id="KW-0067">ATP-binding</keyword>
<dbReference type="GO" id="GO:0005524">
    <property type="term" value="F:ATP binding"/>
    <property type="evidence" value="ECO:0007669"/>
    <property type="project" value="UniProtKB-KW"/>
</dbReference>
<organism evidence="11 12">
    <name type="scientific">Entamoeba histolytica</name>
    <dbReference type="NCBI Taxonomy" id="5759"/>
    <lineage>
        <taxon>Eukaryota</taxon>
        <taxon>Amoebozoa</taxon>
        <taxon>Evosea</taxon>
        <taxon>Archamoebae</taxon>
        <taxon>Mastigamoebida</taxon>
        <taxon>Entamoebidae</taxon>
        <taxon>Entamoeba</taxon>
    </lineage>
</organism>
<dbReference type="VEuPathDB" id="AmoebaDB:KM1_048540"/>
<keyword evidence="4" id="KW-0378">Hydrolase</keyword>
<dbReference type="InterPro" id="IPR038718">
    <property type="entry name" value="SNF2-like_sf"/>
</dbReference>
<evidence type="ECO:0000256" key="2">
    <source>
        <dbReference type="ARBA" id="ARBA00022737"/>
    </source>
</evidence>
<dbReference type="GO" id="GO:0010468">
    <property type="term" value="P:regulation of gene expression"/>
    <property type="evidence" value="ECO:0007669"/>
    <property type="project" value="TreeGrafter"/>
</dbReference>
<dbReference type="Proteomes" id="UP000078387">
    <property type="component" value="Unassembled WGS sequence"/>
</dbReference>
<evidence type="ECO:0000259" key="8">
    <source>
        <dbReference type="PROSITE" id="PS50013"/>
    </source>
</evidence>
<dbReference type="Pfam" id="PF00385">
    <property type="entry name" value="Chromo"/>
    <property type="match status" value="1"/>
</dbReference>
<dbReference type="InterPro" id="IPR023780">
    <property type="entry name" value="Chromo_domain"/>
</dbReference>
<dbReference type="EMBL" id="BDEQ01000001">
    <property type="protein sequence ID" value="GAT94210.1"/>
    <property type="molecule type" value="Genomic_DNA"/>
</dbReference>
<dbReference type="Gene3D" id="2.40.50.40">
    <property type="match status" value="1"/>
</dbReference>
<sequence length="1641" mass="190534">MNQSPPHGDINQSCDQVEKKDISIDHNIQPSNTPNGSLQVQDNILITTSNNIPPVIVQNQLDENVISQTVLKENGNNTNFLLKENIQPDAQPKIKQEPNIITSFESVKQETKKDEEQPIQPKQIKHEENILVSKIDGEDMKEETTQEQSLQKNDLNHKVKQEDIQLHTKQEQSLQHIHNPLQPPIQQINQQNQKISLQQPSLVLNPPQQMGIPPNGIVSQQRIPQQQVQQSPNGIINQNISQQTGVIQPQPIMTASGIIPQSHALKLQLNTPIPQPTVSPQGIQPIPRVPQGGAVPPQPGFHQPQFRYPQQFVGQFRAPFNGNINQRVPLGNYLKFAPVHTVLPPQRVGVTPNGQPPSGMQRCQFRPMFNPVQVDGRFMQYPLQGPPPPSMFQSRPVVRPQVKSAVRHDIPAETQAKLQSMKAASIAKQVMPVRVIEKKEKKVKEEKEEVIPTRKYSFRDRKKSAKIVEEEQLDEYESDSEKKKSTTIKKFLKEPTTEKVVEKILAMKGSDDLDEAEFMVKYKNRSYRDVEWVKGKDLSEVIQPTRLKRFASKYHYNEEDDIFPPEYTLVERILFEKEINGEEYCLVKWGGGLSYLEATWEKKSEIKDQDKLDEYKKFHIPPDPSTIEPPLPDRLWQVQEHPYRHDNTLRSYQMEGLNWLVFNWCRGKGCILADEMGLGKTVQVVAFFEHLRSFQKLPGPFLVVTPLSTLEHWRREINEWTDMNVVVYLGTKENRQLIQHYEWFYLNKDEKEISKQIKFHALITTYEMIMSDYEILSQIHWQVTVVDEAQRLKNKSSKLNKTLTEIPSYHKILLTGTPIQNNIDELWTLLNFINPENFPSLENFHEKFGDAKTADGVKALQTEIQPYLLRRVKGNVEKSIPPKEEILIEVELTLVQKKYYRALYDKNREFLNKGCVGSNVPHLQNLMIQLRKVCNHPFLIPGVEEKEIANPDDPESYAQELIKSSGKMVLLDKLLPKLNADGHKVLIFSQLKGVLDILEKYLSYKKYTYERLDGSVRSNDRQNAIDRFMKGERFVFLLCTRAGGIGINLSEADTVIIYDSDWNPQNDLQAQARCHRIGQKKEVKVYRLVSKNTYERYMFERASMKLGLDQAILSNINNTPGEVNKESEKLSKEDITSLLKYGAYGLLKDDDDKDNNFCEEDIDQIMEKRTSKVVWKGDQVAASSSFSKATFVSETGDVIDLNDEHFWEKVLPKLRTPGQLFRDLEKAFELSTEELLVWLEQNLEEFIIEMKQHIDSIVEAYNEAKGHILPERDTIVKCIELLLTKEDLITEDIVDELKTTLDTLKFSRKKRKNIFIPIDGDEEELKKGKRLKKADMPEEIKKKFYEEIINVGRVDFTVIREKSGIGMEWEQDELRSMAIIFLKQCAAMADKISVNKRYFTQLLEQYHFVKRVRKGGRDDILKQGHVYSLRDDFSWIEESVKKWESKLKYMNRFLKLIGPEKQIPELHSGVHLTNWWTEQCDHELLVGFLKYGFESRELIQEDESLMFYGLLENQSEKSEKKEDEEPKSIQTSYELPTNPVLTKQIKLLISLFDKKKKQEVQMEVEENEIEKENTEVENKKIEEENKKIEEENKKIEEENKVENEKVEEENKVENEKMEEENERNEGDIKNQSDEQQKPDNN</sequence>
<dbReference type="SUPFAM" id="SSF52540">
    <property type="entry name" value="P-loop containing nucleoside triphosphate hydrolases"/>
    <property type="match status" value="2"/>
</dbReference>
<evidence type="ECO:0000256" key="6">
    <source>
        <dbReference type="ARBA" id="ARBA00023242"/>
    </source>
</evidence>
<dbReference type="VEuPathDB" id="AmoebaDB:EHI5A_039210"/>
<dbReference type="InterPro" id="IPR000330">
    <property type="entry name" value="SNF2_N"/>
</dbReference>
<dbReference type="PROSITE" id="PS51194">
    <property type="entry name" value="HELICASE_CTER"/>
    <property type="match status" value="1"/>
</dbReference>
<protein>
    <submittedName>
        <fullName evidence="11">Chromodomain-helicase-DNA-binding protein putative</fullName>
    </submittedName>
</protein>
<keyword evidence="3" id="KW-0547">Nucleotide-binding</keyword>
<dbReference type="OMA" id="MTISHES"/>
<evidence type="ECO:0000259" key="10">
    <source>
        <dbReference type="PROSITE" id="PS51194"/>
    </source>
</evidence>
<dbReference type="GO" id="GO:0003677">
    <property type="term" value="F:DNA binding"/>
    <property type="evidence" value="ECO:0007669"/>
    <property type="project" value="UniProtKB-KW"/>
</dbReference>
<feature type="region of interest" description="Disordered" evidence="7">
    <location>
        <begin position="1563"/>
        <end position="1641"/>
    </location>
</feature>
<keyword evidence="6" id="KW-0539">Nucleus</keyword>
<comment type="subcellular location">
    <subcellularLocation>
        <location evidence="1">Nucleus</location>
    </subcellularLocation>
</comment>
<dbReference type="GO" id="GO:0042393">
    <property type="term" value="F:histone binding"/>
    <property type="evidence" value="ECO:0007669"/>
    <property type="project" value="TreeGrafter"/>
</dbReference>